<accession>A0A8J5QPK7</accession>
<dbReference type="Proteomes" id="UP000729913">
    <property type="component" value="Unassembled WGS sequence"/>
</dbReference>
<organism evidence="1 2">
    <name type="scientific">Cotesia typhae</name>
    <dbReference type="NCBI Taxonomy" id="2053667"/>
    <lineage>
        <taxon>Eukaryota</taxon>
        <taxon>Metazoa</taxon>
        <taxon>Ecdysozoa</taxon>
        <taxon>Arthropoda</taxon>
        <taxon>Hexapoda</taxon>
        <taxon>Insecta</taxon>
        <taxon>Pterygota</taxon>
        <taxon>Neoptera</taxon>
        <taxon>Endopterygota</taxon>
        <taxon>Hymenoptera</taxon>
        <taxon>Apocrita</taxon>
        <taxon>Ichneumonoidea</taxon>
        <taxon>Braconidae</taxon>
        <taxon>Microgastrinae</taxon>
        <taxon>Cotesia</taxon>
    </lineage>
</organism>
<proteinExistence type="predicted"/>
<comment type="caution">
    <text evidence="1">The sequence shown here is derived from an EMBL/GenBank/DDBJ whole genome shotgun (WGS) entry which is preliminary data.</text>
</comment>
<reference evidence="1" key="1">
    <citation type="submission" date="2020-03" db="EMBL/GenBank/DDBJ databases">
        <authorList>
            <person name="Chebbi M.A."/>
            <person name="Drezen J.M."/>
        </authorList>
    </citation>
    <scope>NUCLEOTIDE SEQUENCE</scope>
    <source>
        <tissue evidence="1">Whole body</tissue>
    </source>
</reference>
<name>A0A8J5QPK7_9HYME</name>
<evidence type="ECO:0000313" key="2">
    <source>
        <dbReference type="Proteomes" id="UP000729913"/>
    </source>
</evidence>
<dbReference type="AlphaFoldDB" id="A0A8J5QPK7"/>
<keyword evidence="2" id="KW-1185">Reference proteome</keyword>
<sequence>MARDIRKGTLLFRQLERINPYVLCPGILRESRCQTMVGPIQTSSLAGQPGSLYQCRHSWKRKLSIIIFTYNYTP</sequence>
<reference evidence="1" key="2">
    <citation type="submission" date="2021-04" db="EMBL/GenBank/DDBJ databases">
        <title>Genome-wide patterns of bracovirus chromosomal integration into multiple host tissues during parasitism.</title>
        <authorList>
            <person name="Chebbi M.A.C."/>
        </authorList>
    </citation>
    <scope>NUCLEOTIDE SEQUENCE</scope>
    <source>
        <tissue evidence="1">Whole body</tissue>
    </source>
</reference>
<dbReference type="EMBL" id="JAAOIC020000044">
    <property type="protein sequence ID" value="KAG8038315.1"/>
    <property type="molecule type" value="Genomic_DNA"/>
</dbReference>
<evidence type="ECO:0000313" key="1">
    <source>
        <dbReference type="EMBL" id="KAG8038315.1"/>
    </source>
</evidence>
<gene>
    <name evidence="1" type="ORF">G9C98_006642</name>
</gene>
<protein>
    <submittedName>
        <fullName evidence="1">Uncharacterized protein</fullName>
    </submittedName>
</protein>